<gene>
    <name evidence="2" type="ORF">FDG2_0244</name>
</gene>
<accession>A0A1C3NT32</accession>
<reference evidence="3" key="1">
    <citation type="submission" date="2016-02" db="EMBL/GenBank/DDBJ databases">
        <authorList>
            <person name="Wibberg D."/>
        </authorList>
    </citation>
    <scope>NUCLEOTIDE SEQUENCE [LARGE SCALE GENOMIC DNA]</scope>
</reference>
<keyword evidence="1" id="KW-0175">Coiled coil</keyword>
<proteinExistence type="predicted"/>
<feature type="coiled-coil region" evidence="1">
    <location>
        <begin position="68"/>
        <end position="102"/>
    </location>
</feature>
<organism evidence="2 3">
    <name type="scientific">Candidatus Protofrankia californiensis</name>
    <dbReference type="NCBI Taxonomy" id="1839754"/>
    <lineage>
        <taxon>Bacteria</taxon>
        <taxon>Bacillati</taxon>
        <taxon>Actinomycetota</taxon>
        <taxon>Actinomycetes</taxon>
        <taxon>Frankiales</taxon>
        <taxon>Frankiaceae</taxon>
        <taxon>Protofrankia</taxon>
    </lineage>
</organism>
<evidence type="ECO:0000313" key="2">
    <source>
        <dbReference type="EMBL" id="SBW17491.1"/>
    </source>
</evidence>
<sequence length="334" mass="37506">MVLGGIEQVTADEQVTAEADLRVLRDQWDEVGQQVLDLVRTPELLRITELDRRLAGFDIPAFRSASMRVERDRRVEELAADLANAKRRLREAERARDRRRSAASSAAAALAEVEKARVDLAETTRLRTEVQRLKARAAHTASEVLSAERRLRDARRQRARLSGDWRGDRFGNRNERSRLGRLVSQRQAEFGAAVAEAAEADRQAYHHRTLVDPLIAAHERAAVPVTAEEIARRDAEAGQAWSALAEANRACCAAAEEVDHCQAVLVEVARQPAATDEDRKTVADAQRSGCPALVRERERLAELVAPLLTRRRELERCYEQLRADMTKYRPQAAC</sequence>
<evidence type="ECO:0000313" key="3">
    <source>
        <dbReference type="Proteomes" id="UP000199013"/>
    </source>
</evidence>
<keyword evidence="3" id="KW-1185">Reference proteome</keyword>
<dbReference type="AlphaFoldDB" id="A0A1C3NT32"/>
<evidence type="ECO:0000256" key="1">
    <source>
        <dbReference type="SAM" id="Coils"/>
    </source>
</evidence>
<protein>
    <submittedName>
        <fullName evidence="2">Uncharacterized protein</fullName>
    </submittedName>
</protein>
<name>A0A1C3NT32_9ACTN</name>
<dbReference type="EMBL" id="FLUV01000100">
    <property type="protein sequence ID" value="SBW17491.1"/>
    <property type="molecule type" value="Genomic_DNA"/>
</dbReference>
<dbReference type="Proteomes" id="UP000199013">
    <property type="component" value="Unassembled WGS sequence"/>
</dbReference>